<evidence type="ECO:0000313" key="3">
    <source>
        <dbReference type="EMBL" id="TVY91664.1"/>
    </source>
</evidence>
<reference evidence="3 4" key="1">
    <citation type="submission" date="2018-05" db="EMBL/GenBank/DDBJ databases">
        <title>Genome sequencing and assembly of the regulated plant pathogen Lachnellula willkommii and related sister species for the development of diagnostic species identification markers.</title>
        <authorList>
            <person name="Giroux E."/>
            <person name="Bilodeau G."/>
        </authorList>
    </citation>
    <scope>NUCLEOTIDE SEQUENCE [LARGE SCALE GENOMIC DNA]</scope>
    <source>
        <strain evidence="3 4">CBS 172.35</strain>
    </source>
</reference>
<keyword evidence="4" id="KW-1185">Reference proteome</keyword>
<dbReference type="Proteomes" id="UP000315522">
    <property type="component" value="Unassembled WGS sequence"/>
</dbReference>
<dbReference type="Gene3D" id="4.10.240.10">
    <property type="entry name" value="Zn(2)-C6 fungal-type DNA-binding domain"/>
    <property type="match status" value="1"/>
</dbReference>
<accession>A0A559MFC5</accession>
<dbReference type="GO" id="GO:0000981">
    <property type="term" value="F:DNA-binding transcription factor activity, RNA polymerase II-specific"/>
    <property type="evidence" value="ECO:0007669"/>
    <property type="project" value="InterPro"/>
</dbReference>
<organism evidence="3 4">
    <name type="scientific">Lachnellula willkommii</name>
    <dbReference type="NCBI Taxonomy" id="215461"/>
    <lineage>
        <taxon>Eukaryota</taxon>
        <taxon>Fungi</taxon>
        <taxon>Dikarya</taxon>
        <taxon>Ascomycota</taxon>
        <taxon>Pezizomycotina</taxon>
        <taxon>Leotiomycetes</taxon>
        <taxon>Helotiales</taxon>
        <taxon>Lachnaceae</taxon>
        <taxon>Lachnellula</taxon>
    </lineage>
</organism>
<dbReference type="PANTHER" id="PTHR38111:SF2">
    <property type="entry name" value="FINGER DOMAIN PROTEIN, PUTATIVE (AFU_ORTHOLOGUE AFUA_1G01560)-RELATED"/>
    <property type="match status" value="1"/>
</dbReference>
<dbReference type="SUPFAM" id="SSF57701">
    <property type="entry name" value="Zn2/Cys6 DNA-binding domain"/>
    <property type="match status" value="1"/>
</dbReference>
<sequence>MVGVGGRSGGCHTCRRRRVKCDETHPVCERCTKAKIDCEGYARDLKFVDEKGRAQKRVQVKRQAYLEAVHAEEAQLQAVRRTKSASPAADETLKVATPSVGKELNIGGFKDKVQISFMLNTLFAGWRLFMPWVMTGYRNLEECTTTQTVTALSCVFFGRMHSNRQIFDSGMIAYCNALRLLGSDLKDPKAAYGISAVTNVLSLVIFEMMASKGGPGIMQHLGGVQRLVQARGPERHQNRPDLDVFENSRLGMIHQFMEKKKRCFLEEPEWLTIPWFKHPEAKTFVSSITDRKCYLPGLLEDMEAMRTGIRASQADVSLLCEKVYTQFYELFCWRAAWEAEFPSCCWTVPVNDLDKPYSTAIYFSSMARAVEICHYDTILLMLYRMACILFGPDFDTTTIALPIPIIRTNPVLLLPTDPKSVRQLGVEILRQMPYFFKDSSQHGAYFQALFPLRSTFEVFVPGTIEWDYCQKTFNELADNSGFEVARKMMPHGLQGRMLQDEGMHTYIF</sequence>
<dbReference type="Pfam" id="PF00172">
    <property type="entry name" value="Zn_clus"/>
    <property type="match status" value="1"/>
</dbReference>
<dbReference type="EMBL" id="QGML01000493">
    <property type="protein sequence ID" value="TVY91664.1"/>
    <property type="molecule type" value="Genomic_DNA"/>
</dbReference>
<dbReference type="PROSITE" id="PS50048">
    <property type="entry name" value="ZN2_CY6_FUNGAL_2"/>
    <property type="match status" value="1"/>
</dbReference>
<dbReference type="SMART" id="SM00066">
    <property type="entry name" value="GAL4"/>
    <property type="match status" value="1"/>
</dbReference>
<protein>
    <recommendedName>
        <fullName evidence="2">Zn(2)-C6 fungal-type domain-containing protein</fullName>
    </recommendedName>
</protein>
<dbReference type="CDD" id="cd00067">
    <property type="entry name" value="GAL4"/>
    <property type="match status" value="1"/>
</dbReference>
<feature type="domain" description="Zn(2)-C6 fungal-type" evidence="2">
    <location>
        <begin position="10"/>
        <end position="38"/>
    </location>
</feature>
<dbReference type="PANTHER" id="PTHR38111">
    <property type="entry name" value="ZN(2)-C6 FUNGAL-TYPE DOMAIN-CONTAINING PROTEIN-RELATED"/>
    <property type="match status" value="1"/>
</dbReference>
<evidence type="ECO:0000256" key="1">
    <source>
        <dbReference type="ARBA" id="ARBA00023242"/>
    </source>
</evidence>
<gene>
    <name evidence="3" type="ORF">LAWI1_G008064</name>
</gene>
<keyword evidence="1" id="KW-0539">Nucleus</keyword>
<proteinExistence type="predicted"/>
<dbReference type="InterPro" id="IPR053178">
    <property type="entry name" value="Osmoadaptation_assoc"/>
</dbReference>
<dbReference type="GO" id="GO:0008270">
    <property type="term" value="F:zinc ion binding"/>
    <property type="evidence" value="ECO:0007669"/>
    <property type="project" value="InterPro"/>
</dbReference>
<evidence type="ECO:0000313" key="4">
    <source>
        <dbReference type="Proteomes" id="UP000315522"/>
    </source>
</evidence>
<evidence type="ECO:0000259" key="2">
    <source>
        <dbReference type="PROSITE" id="PS50048"/>
    </source>
</evidence>
<name>A0A559MFC5_9HELO</name>
<dbReference type="AlphaFoldDB" id="A0A559MFC5"/>
<dbReference type="InterPro" id="IPR001138">
    <property type="entry name" value="Zn2Cys6_DnaBD"/>
</dbReference>
<comment type="caution">
    <text evidence="3">The sequence shown here is derived from an EMBL/GenBank/DDBJ whole genome shotgun (WGS) entry which is preliminary data.</text>
</comment>
<dbReference type="PROSITE" id="PS00463">
    <property type="entry name" value="ZN2_CY6_FUNGAL_1"/>
    <property type="match status" value="1"/>
</dbReference>
<dbReference type="InterPro" id="IPR036864">
    <property type="entry name" value="Zn2-C6_fun-type_DNA-bd_sf"/>
</dbReference>